<evidence type="ECO:0000259" key="2">
    <source>
        <dbReference type="PROSITE" id="PS50878"/>
    </source>
</evidence>
<dbReference type="CDD" id="cd01651">
    <property type="entry name" value="RT_G2_intron"/>
    <property type="match status" value="1"/>
</dbReference>
<keyword evidence="3" id="KW-0548">Nucleotidyltransferase</keyword>
<dbReference type="RefSeq" id="WP_074308042.1">
    <property type="nucleotide sequence ID" value="NZ_FSQT01000001.1"/>
</dbReference>
<keyword evidence="3" id="KW-0695">RNA-directed DNA polymerase</keyword>
<dbReference type="InterPro" id="IPR025960">
    <property type="entry name" value="RVT_N"/>
</dbReference>
<dbReference type="PANTHER" id="PTHR34047:SF10">
    <property type="entry name" value="GROUP II INTRON-ASSOCIATED OPEN READING FRAME"/>
    <property type="match status" value="1"/>
</dbReference>
<dbReference type="PANTHER" id="PTHR34047">
    <property type="entry name" value="NUCLEAR INTRON MATURASE 1, MITOCHONDRIAL-RELATED"/>
    <property type="match status" value="1"/>
</dbReference>
<dbReference type="GO" id="GO:0003676">
    <property type="term" value="F:nucleic acid binding"/>
    <property type="evidence" value="ECO:0007669"/>
    <property type="project" value="InterPro"/>
</dbReference>
<dbReference type="PROSITE" id="PS50878">
    <property type="entry name" value="RT_POL"/>
    <property type="match status" value="1"/>
</dbReference>
<reference evidence="4" key="1">
    <citation type="submission" date="2016-12" db="EMBL/GenBank/DDBJ databases">
        <authorList>
            <person name="Varghese N."/>
            <person name="Submissions S."/>
        </authorList>
    </citation>
    <scope>NUCLEOTIDE SEQUENCE [LARGE SCALE GENOMIC DNA]</scope>
    <source>
        <strain evidence="4">DSM 45599</strain>
    </source>
</reference>
<dbReference type="InterPro" id="IPR013597">
    <property type="entry name" value="Mat_intron_G2"/>
</dbReference>
<dbReference type="InterPro" id="IPR002711">
    <property type="entry name" value="HNH"/>
</dbReference>
<dbReference type="EMBL" id="FSQT01000001">
    <property type="protein sequence ID" value="SIM49440.1"/>
    <property type="molecule type" value="Genomic_DNA"/>
</dbReference>
<organism evidence="3 4">
    <name type="scientific">Micromonospora cremea</name>
    <dbReference type="NCBI Taxonomy" id="709881"/>
    <lineage>
        <taxon>Bacteria</taxon>
        <taxon>Bacillati</taxon>
        <taxon>Actinomycetota</taxon>
        <taxon>Actinomycetes</taxon>
        <taxon>Micromonosporales</taxon>
        <taxon>Micromonosporaceae</taxon>
        <taxon>Micromonospora</taxon>
    </lineage>
</organism>
<accession>A0A1N5TLX2</accession>
<evidence type="ECO:0000256" key="1">
    <source>
        <dbReference type="SAM" id="MobiDB-lite"/>
    </source>
</evidence>
<name>A0A1N5TLX2_9ACTN</name>
<dbReference type="CDD" id="cd00085">
    <property type="entry name" value="HNHc"/>
    <property type="match status" value="1"/>
</dbReference>
<keyword evidence="3" id="KW-0808">Transferase</keyword>
<dbReference type="OrthoDB" id="1550386at2"/>
<dbReference type="Pfam" id="PF00078">
    <property type="entry name" value="RVT_1"/>
    <property type="match status" value="1"/>
</dbReference>
<feature type="region of interest" description="Disordered" evidence="1">
    <location>
        <begin position="571"/>
        <end position="609"/>
    </location>
</feature>
<dbReference type="Proteomes" id="UP000185124">
    <property type="component" value="Unassembled WGS sequence"/>
</dbReference>
<dbReference type="NCBIfam" id="TIGR04416">
    <property type="entry name" value="group_II_RT_mat"/>
    <property type="match status" value="1"/>
</dbReference>
<dbReference type="InterPro" id="IPR051083">
    <property type="entry name" value="GrpII_Intron_Splice-Mob/Def"/>
</dbReference>
<dbReference type="GO" id="GO:0004519">
    <property type="term" value="F:endonuclease activity"/>
    <property type="evidence" value="ECO:0007669"/>
    <property type="project" value="InterPro"/>
</dbReference>
<dbReference type="InterPro" id="IPR000477">
    <property type="entry name" value="RT_dom"/>
</dbReference>
<dbReference type="InterPro" id="IPR030931">
    <property type="entry name" value="Group_II_RT_mat"/>
</dbReference>
<dbReference type="InterPro" id="IPR043502">
    <property type="entry name" value="DNA/RNA_pol_sf"/>
</dbReference>
<dbReference type="STRING" id="709881.SAMN04489832_0258"/>
<dbReference type="AlphaFoldDB" id="A0A1N5TLX2"/>
<feature type="domain" description="Reverse transcriptase" evidence="2">
    <location>
        <begin position="101"/>
        <end position="338"/>
    </location>
</feature>
<keyword evidence="4" id="KW-1185">Reference proteome</keyword>
<dbReference type="Pfam" id="PF13655">
    <property type="entry name" value="RVT_N"/>
    <property type="match status" value="1"/>
</dbReference>
<dbReference type="Gene3D" id="1.10.30.50">
    <property type="match status" value="1"/>
</dbReference>
<dbReference type="Pfam" id="PF08388">
    <property type="entry name" value="GIIM"/>
    <property type="match status" value="1"/>
</dbReference>
<evidence type="ECO:0000313" key="3">
    <source>
        <dbReference type="EMBL" id="SIM49440.1"/>
    </source>
</evidence>
<protein>
    <submittedName>
        <fullName evidence="3">RNA-directed DNA polymerase</fullName>
    </submittedName>
</protein>
<evidence type="ECO:0000313" key="4">
    <source>
        <dbReference type="Proteomes" id="UP000185124"/>
    </source>
</evidence>
<dbReference type="SUPFAM" id="SSF56672">
    <property type="entry name" value="DNA/RNA polymerases"/>
    <property type="match status" value="1"/>
</dbReference>
<dbReference type="InterPro" id="IPR003615">
    <property type="entry name" value="HNH_nuc"/>
</dbReference>
<dbReference type="Pfam" id="PF01844">
    <property type="entry name" value="HNH"/>
    <property type="match status" value="1"/>
</dbReference>
<dbReference type="GO" id="GO:0003964">
    <property type="term" value="F:RNA-directed DNA polymerase activity"/>
    <property type="evidence" value="ECO:0007669"/>
    <property type="project" value="UniProtKB-KW"/>
</dbReference>
<proteinExistence type="predicted"/>
<gene>
    <name evidence="3" type="ORF">SAMN04489832_0258</name>
</gene>
<sequence>MTATVAVEAPGVKKDLNDTQLWHSIDWAKAEDDVRRLRQRIFKAAQDNDLKKVRNLQRLMLRSRSNLVVSIRRVTQRSMGRRTPGVDGFIALRDIERGSLLRQLSGKPRFSKLPVRRVHIPKANGKMRPLGIPTMRDRVEQARVKNALEPEWEARFEGRSYGFRPGRGCHDAVERIFKTVSRKDSRRLWVLDADLSSAFDRINHDRLLEAIGDFPARREIEGWLTAGVMEHGRFAPTEDGTPQGGVISPLLLNIALHGMGTAAGDDPSFTTEQRLWRNSPFLIRYADDFVVLCTTQEEALKIKADLAAWLEPRGLAFNDEKTKVVHIDEGFDFLGFNVRRYDGKLLIKPSKDAVKRVKTKIRVIVKEMATATTGDLIRRLNPLIKGWTTYYCHVASSWTFDGLENWMYWRMMRWAKRRHPMKSTDWIVHNYFGRFNPTRKDKWVFGEKETGAHLRKFSWTRIRRHVMVKDSASKDDPALSTYWAERTRKGTYPQTDRQLNVYLAAQQKGLCPLCGLDLIEGAAYEPDSVREWADWFIATARTVNAHHLTYRSRGGSDHKSNRVLIHSDCHRKHHGSAKGASHDSQVPPQGPLEPDAMRVARPVLRGASA</sequence>
<dbReference type="GO" id="GO:0008270">
    <property type="term" value="F:zinc ion binding"/>
    <property type="evidence" value="ECO:0007669"/>
    <property type="project" value="InterPro"/>
</dbReference>